<name>A0ABV3PU00_9HYPH</name>
<keyword evidence="3" id="KW-0862">Zinc</keyword>
<keyword evidence="4" id="KW-0805">Transcription regulation</keyword>
<sequence>MAHRHAHDHEPAPVFAEPGHDHSHCSSSVLARAESLSAERGVRLTQIRRQVLEALAATHQPIGAYELIEKLEDGEGKRPAPITIYRALDFLLEQGFAHRIESRNAFIACAHDHKDGSVVMFLICESCGTVGEAESDTVGKALATAAGAIGFTPRGQVIELAGICRHCREKTQA</sequence>
<evidence type="ECO:0000313" key="8">
    <source>
        <dbReference type="EMBL" id="MEW9309142.1"/>
    </source>
</evidence>
<dbReference type="EMBL" id="JBFNQD010000012">
    <property type="protein sequence ID" value="MEW9309142.1"/>
    <property type="molecule type" value="Genomic_DNA"/>
</dbReference>
<dbReference type="InterPro" id="IPR036388">
    <property type="entry name" value="WH-like_DNA-bd_sf"/>
</dbReference>
<dbReference type="InterPro" id="IPR036390">
    <property type="entry name" value="WH_DNA-bd_sf"/>
</dbReference>
<evidence type="ECO:0000256" key="5">
    <source>
        <dbReference type="ARBA" id="ARBA00023125"/>
    </source>
</evidence>
<evidence type="ECO:0000256" key="3">
    <source>
        <dbReference type="ARBA" id="ARBA00022833"/>
    </source>
</evidence>
<dbReference type="RefSeq" id="WP_367625936.1">
    <property type="nucleotide sequence ID" value="NZ_JBFNQD010000012.1"/>
</dbReference>
<protein>
    <submittedName>
        <fullName evidence="8">Transcriptional repressor</fullName>
    </submittedName>
</protein>
<feature type="region of interest" description="Disordered" evidence="7">
    <location>
        <begin position="1"/>
        <end position="28"/>
    </location>
</feature>
<evidence type="ECO:0000313" key="9">
    <source>
        <dbReference type="Proteomes" id="UP001555786"/>
    </source>
</evidence>
<dbReference type="SUPFAM" id="SSF46785">
    <property type="entry name" value="Winged helix' DNA-binding domain"/>
    <property type="match status" value="1"/>
</dbReference>
<evidence type="ECO:0000256" key="7">
    <source>
        <dbReference type="SAM" id="MobiDB-lite"/>
    </source>
</evidence>
<dbReference type="Pfam" id="PF01475">
    <property type="entry name" value="FUR"/>
    <property type="match status" value="1"/>
</dbReference>
<comment type="caution">
    <text evidence="8">The sequence shown here is derived from an EMBL/GenBank/DDBJ whole genome shotgun (WGS) entry which is preliminary data.</text>
</comment>
<reference evidence="8 9" key="1">
    <citation type="submission" date="2024-07" db="EMBL/GenBank/DDBJ databases">
        <title>Description of Labrys sedimenti sp. nov., isolated from a diclofenac-degrading enrichment culture.</title>
        <authorList>
            <person name="Tancsics A."/>
            <person name="Csepanyi A."/>
        </authorList>
    </citation>
    <scope>NUCLEOTIDE SEQUENCE [LARGE SCALE GENOMIC DNA]</scope>
    <source>
        <strain evidence="8 9">LMG 23578</strain>
    </source>
</reference>
<accession>A0ABV3PU00</accession>
<dbReference type="Gene3D" id="1.10.10.10">
    <property type="entry name" value="Winged helix-like DNA-binding domain superfamily/Winged helix DNA-binding domain"/>
    <property type="match status" value="1"/>
</dbReference>
<keyword evidence="6" id="KW-0804">Transcription</keyword>
<comment type="similarity">
    <text evidence="1">Belongs to the Fur family.</text>
</comment>
<keyword evidence="9" id="KW-1185">Reference proteome</keyword>
<proteinExistence type="inferred from homology"/>
<keyword evidence="2" id="KW-0678">Repressor</keyword>
<gene>
    <name evidence="8" type="ORF">ABXS05_26570</name>
</gene>
<evidence type="ECO:0000256" key="1">
    <source>
        <dbReference type="ARBA" id="ARBA00007957"/>
    </source>
</evidence>
<dbReference type="InterPro" id="IPR002481">
    <property type="entry name" value="FUR"/>
</dbReference>
<evidence type="ECO:0000256" key="4">
    <source>
        <dbReference type="ARBA" id="ARBA00023015"/>
    </source>
</evidence>
<dbReference type="Proteomes" id="UP001555786">
    <property type="component" value="Unassembled WGS sequence"/>
</dbReference>
<organism evidence="8 9">
    <name type="scientific">Labrys neptuniae</name>
    <dbReference type="NCBI Taxonomy" id="376174"/>
    <lineage>
        <taxon>Bacteria</taxon>
        <taxon>Pseudomonadati</taxon>
        <taxon>Pseudomonadota</taxon>
        <taxon>Alphaproteobacteria</taxon>
        <taxon>Hyphomicrobiales</taxon>
        <taxon>Xanthobacteraceae</taxon>
        <taxon>Labrys</taxon>
    </lineage>
</organism>
<evidence type="ECO:0000256" key="6">
    <source>
        <dbReference type="ARBA" id="ARBA00023163"/>
    </source>
</evidence>
<dbReference type="PANTHER" id="PTHR33202">
    <property type="entry name" value="ZINC UPTAKE REGULATION PROTEIN"/>
    <property type="match status" value="1"/>
</dbReference>
<keyword evidence="5" id="KW-0238">DNA-binding</keyword>
<dbReference type="InterPro" id="IPR043135">
    <property type="entry name" value="Fur_C"/>
</dbReference>
<dbReference type="Gene3D" id="3.30.1490.190">
    <property type="match status" value="1"/>
</dbReference>
<dbReference type="PANTHER" id="PTHR33202:SF6">
    <property type="entry name" value="ZINC UPTAKE REGULATION PROTEIN"/>
    <property type="match status" value="1"/>
</dbReference>
<evidence type="ECO:0000256" key="2">
    <source>
        <dbReference type="ARBA" id="ARBA00022491"/>
    </source>
</evidence>